<evidence type="ECO:0000313" key="1">
    <source>
        <dbReference type="EMBL" id="RKF65790.1"/>
    </source>
</evidence>
<organism evidence="1 2">
    <name type="scientific">Golovinomyces cichoracearum</name>
    <dbReference type="NCBI Taxonomy" id="62708"/>
    <lineage>
        <taxon>Eukaryota</taxon>
        <taxon>Fungi</taxon>
        <taxon>Dikarya</taxon>
        <taxon>Ascomycota</taxon>
        <taxon>Pezizomycotina</taxon>
        <taxon>Leotiomycetes</taxon>
        <taxon>Erysiphales</taxon>
        <taxon>Erysiphaceae</taxon>
        <taxon>Golovinomyces</taxon>
    </lineage>
</organism>
<accession>A0A420I7W1</accession>
<dbReference type="Proteomes" id="UP000285405">
    <property type="component" value="Unassembled WGS sequence"/>
</dbReference>
<dbReference type="AlphaFoldDB" id="A0A420I7W1"/>
<evidence type="ECO:0000313" key="2">
    <source>
        <dbReference type="Proteomes" id="UP000285405"/>
    </source>
</evidence>
<reference evidence="1 2" key="1">
    <citation type="journal article" date="2018" name="BMC Genomics">
        <title>Comparative genome analyses reveal sequence features reflecting distinct modes of host-adaptation between dicot and monocot powdery mildew.</title>
        <authorList>
            <person name="Wu Y."/>
            <person name="Ma X."/>
            <person name="Pan Z."/>
            <person name="Kale S.D."/>
            <person name="Song Y."/>
            <person name="King H."/>
            <person name="Zhang Q."/>
            <person name="Presley C."/>
            <person name="Deng X."/>
            <person name="Wei C.I."/>
            <person name="Xiao S."/>
        </authorList>
    </citation>
    <scope>NUCLEOTIDE SEQUENCE [LARGE SCALE GENOMIC DNA]</scope>
    <source>
        <strain evidence="1">UCSC1</strain>
    </source>
</reference>
<proteinExistence type="predicted"/>
<protein>
    <submittedName>
        <fullName evidence="1">Uncharacterized protein</fullName>
    </submittedName>
</protein>
<dbReference type="EMBL" id="MCBR01011589">
    <property type="protein sequence ID" value="RKF65790.1"/>
    <property type="molecule type" value="Genomic_DNA"/>
</dbReference>
<name>A0A420I7W1_9PEZI</name>
<gene>
    <name evidence="1" type="ORF">GcC1_115016</name>
</gene>
<comment type="caution">
    <text evidence="1">The sequence shown here is derived from an EMBL/GenBank/DDBJ whole genome shotgun (WGS) entry which is preliminary data.</text>
</comment>
<sequence length="64" mass="7493">MTPQGSKTKKRKTNVNSFVGYEKRKLELSYFLISMYQLIERYMVGNAQGMQIIHSEVFWGLSKT</sequence>